<evidence type="ECO:0000313" key="2">
    <source>
        <dbReference type="EMBL" id="OMJ25406.1"/>
    </source>
</evidence>
<sequence length="320" mass="35693">MDSCLQKFFKCVLQDSIVLVYASSGIEDINMQYFWEKISNSYGKLKYPSAVPKHKNASSAHSTLDSPASVATLNSSIVSKVSFLSSSGSETESIKEDMPKISINNDGNSIKTNNTRSRSKSELNVPTKKEGSINLKTMSLDVNSLNNYNMAPKIEKEPSCEPILESTNIANTEKNEIRKKCDKCLNSEFDLFDILEPATESNLVSKPKFAILLCPVRATKGQMYRVRLVATSKDSEIRESLLSNTGPLISGMTVHYTQLPLLLLVTLIEAKKNLLSLENGNFSTLVKRKNMIDSIRKEYSIYETDDKTGKLSHYLKNFST</sequence>
<dbReference type="Proteomes" id="UP000187429">
    <property type="component" value="Unassembled WGS sequence"/>
</dbReference>
<gene>
    <name evidence="2" type="ORF">AYI69_g4312</name>
</gene>
<keyword evidence="3" id="KW-1185">Reference proteome</keyword>
<reference evidence="3" key="1">
    <citation type="submission" date="2017-01" db="EMBL/GenBank/DDBJ databases">
        <authorList>
            <person name="Wang Y."/>
            <person name="White M."/>
            <person name="Kvist S."/>
            <person name="Moncalvo J.-M."/>
        </authorList>
    </citation>
    <scope>NUCLEOTIDE SEQUENCE [LARGE SCALE GENOMIC DNA]</scope>
    <source>
        <strain evidence="3">ID-206-W2</strain>
    </source>
</reference>
<organism evidence="2 3">
    <name type="scientific">Smittium culicis</name>
    <dbReference type="NCBI Taxonomy" id="133412"/>
    <lineage>
        <taxon>Eukaryota</taxon>
        <taxon>Fungi</taxon>
        <taxon>Fungi incertae sedis</taxon>
        <taxon>Zoopagomycota</taxon>
        <taxon>Kickxellomycotina</taxon>
        <taxon>Harpellomycetes</taxon>
        <taxon>Harpellales</taxon>
        <taxon>Legeriomycetaceae</taxon>
        <taxon>Smittium</taxon>
    </lineage>
</organism>
<evidence type="ECO:0000313" key="3">
    <source>
        <dbReference type="Proteomes" id="UP000187429"/>
    </source>
</evidence>
<accession>A0A1R1YFE3</accession>
<comment type="caution">
    <text evidence="2">The sequence shown here is derived from an EMBL/GenBank/DDBJ whole genome shotgun (WGS) entry which is preliminary data.</text>
</comment>
<name>A0A1R1YFE3_9FUNG</name>
<proteinExistence type="predicted"/>
<dbReference type="EMBL" id="LSSM01001649">
    <property type="protein sequence ID" value="OMJ25406.1"/>
    <property type="molecule type" value="Genomic_DNA"/>
</dbReference>
<protein>
    <submittedName>
        <fullName evidence="2">Uncharacterized protein</fullName>
    </submittedName>
</protein>
<dbReference type="AlphaFoldDB" id="A0A1R1YFE3"/>
<evidence type="ECO:0000256" key="1">
    <source>
        <dbReference type="SAM" id="MobiDB-lite"/>
    </source>
</evidence>
<feature type="compositionally biased region" description="Polar residues" evidence="1">
    <location>
        <begin position="102"/>
        <end position="116"/>
    </location>
</feature>
<dbReference type="OrthoDB" id="5592466at2759"/>
<feature type="region of interest" description="Disordered" evidence="1">
    <location>
        <begin position="94"/>
        <end position="128"/>
    </location>
</feature>